<protein>
    <submittedName>
        <fullName evidence="3">Uncharacterized protein</fullName>
    </submittedName>
</protein>
<dbReference type="AlphaFoldDB" id="A0A9P0GEP9"/>
<dbReference type="Pfam" id="PF08241">
    <property type="entry name" value="Methyltransf_11"/>
    <property type="match status" value="1"/>
</dbReference>
<accession>A0A9P0GEP9</accession>
<dbReference type="Gene3D" id="3.40.50.150">
    <property type="entry name" value="Vaccinia Virus protein VP39"/>
    <property type="match status" value="2"/>
</dbReference>
<dbReference type="PANTHER" id="PTHR43861">
    <property type="entry name" value="TRANS-ACONITATE 2-METHYLTRANSFERASE-RELATED"/>
    <property type="match status" value="1"/>
</dbReference>
<evidence type="ECO:0000259" key="1">
    <source>
        <dbReference type="Pfam" id="PF08241"/>
    </source>
</evidence>
<organism evidence="3 4">
    <name type="scientific">Psylliodes chrysocephalus</name>
    <dbReference type="NCBI Taxonomy" id="3402493"/>
    <lineage>
        <taxon>Eukaryota</taxon>
        <taxon>Metazoa</taxon>
        <taxon>Ecdysozoa</taxon>
        <taxon>Arthropoda</taxon>
        <taxon>Hexapoda</taxon>
        <taxon>Insecta</taxon>
        <taxon>Pterygota</taxon>
        <taxon>Neoptera</taxon>
        <taxon>Endopterygota</taxon>
        <taxon>Coleoptera</taxon>
        <taxon>Polyphaga</taxon>
        <taxon>Cucujiformia</taxon>
        <taxon>Chrysomeloidea</taxon>
        <taxon>Chrysomelidae</taxon>
        <taxon>Galerucinae</taxon>
        <taxon>Alticini</taxon>
        <taxon>Psylliodes</taxon>
    </lineage>
</organism>
<dbReference type="InterPro" id="IPR029063">
    <property type="entry name" value="SAM-dependent_MTases_sf"/>
</dbReference>
<feature type="domain" description="Methyltransferase type 12" evidence="2">
    <location>
        <begin position="41"/>
        <end position="139"/>
    </location>
</feature>
<dbReference type="InterPro" id="IPR013216">
    <property type="entry name" value="Methyltransf_11"/>
</dbReference>
<name>A0A9P0GEP9_9CUCU</name>
<evidence type="ECO:0000259" key="2">
    <source>
        <dbReference type="Pfam" id="PF08242"/>
    </source>
</evidence>
<dbReference type="InterPro" id="IPR013217">
    <property type="entry name" value="Methyltransf_12"/>
</dbReference>
<gene>
    <name evidence="3" type="ORF">PSYICH_LOCUS9494</name>
</gene>
<dbReference type="PANTHER" id="PTHR43861:SF1">
    <property type="entry name" value="TRANS-ACONITATE 2-METHYLTRANSFERASE"/>
    <property type="match status" value="1"/>
</dbReference>
<sequence>MAAFVLPELYKKSSLMNLIGAKKMLEKYKDLLIWKENASILEFGVGDGSNSQKALGPLLPKDYKEYIATDISKIMVDYARRNIVMPKCQFYEFDINCENIPSSFQSRFDYIFSFYVMMYVKKPEHTFKNIYAMLKPNGKTFNVFLPSLPTDPVHMKLCKHEKWGKYGHEQMLSAYSSELYPEKCYQQALDRSGFKYYFSVEKTSYTFLNEAEWKDPVHMKLCKHEKWGKYGHEQMLSAYSSELYPEKCYQQALDRSGFKYYFSVEKTSYTFLNEAEWKGFFLSVNTALANIPEDEVEEYKNIFLNLIDNQVLIDGSDRGTKTINFDLCVVSAKFGFGDGSNSQKNLRPLLPEDYKEYIATDLSKIMVDYARRNIVMPKCEFYEFDVNCEPIPSSFQSRFDYIFSFFTMMYVKKPEQTFKNIHAMLKPNGQTFNVFLLTIPTDPVHAMLCKHEKWGKCGHEQMLSPYSSRASPENCFRKVLERTGLNYYFSVEKTSYTFSNEAEWKGFFTSINTALPNIPDEELEEYKDVFLNLIENHVLIDGIDKGTKIMNFDICVVSASKISS</sequence>
<dbReference type="SUPFAM" id="SSF53335">
    <property type="entry name" value="S-adenosyl-L-methionine-dependent methyltransferases"/>
    <property type="match status" value="2"/>
</dbReference>
<dbReference type="EMBL" id="OV651815">
    <property type="protein sequence ID" value="CAH1108141.1"/>
    <property type="molecule type" value="Genomic_DNA"/>
</dbReference>
<dbReference type="GO" id="GO:0008757">
    <property type="term" value="F:S-adenosylmethionine-dependent methyltransferase activity"/>
    <property type="evidence" value="ECO:0007669"/>
    <property type="project" value="InterPro"/>
</dbReference>
<reference evidence="3" key="1">
    <citation type="submission" date="2022-01" db="EMBL/GenBank/DDBJ databases">
        <authorList>
            <person name="King R."/>
        </authorList>
    </citation>
    <scope>NUCLEOTIDE SEQUENCE</scope>
</reference>
<dbReference type="OrthoDB" id="66144at2759"/>
<evidence type="ECO:0000313" key="3">
    <source>
        <dbReference type="EMBL" id="CAH1108141.1"/>
    </source>
</evidence>
<dbReference type="Proteomes" id="UP001153636">
    <property type="component" value="Chromosome 3"/>
</dbReference>
<dbReference type="Pfam" id="PF08242">
    <property type="entry name" value="Methyltransf_12"/>
    <property type="match status" value="1"/>
</dbReference>
<dbReference type="CDD" id="cd02440">
    <property type="entry name" value="AdoMet_MTases"/>
    <property type="match status" value="2"/>
</dbReference>
<proteinExistence type="predicted"/>
<feature type="domain" description="Methyltransferase type 11" evidence="1">
    <location>
        <begin position="335"/>
        <end position="430"/>
    </location>
</feature>
<keyword evidence="4" id="KW-1185">Reference proteome</keyword>
<evidence type="ECO:0000313" key="4">
    <source>
        <dbReference type="Proteomes" id="UP001153636"/>
    </source>
</evidence>